<evidence type="ECO:0000313" key="7">
    <source>
        <dbReference type="Proteomes" id="UP000463470"/>
    </source>
</evidence>
<evidence type="ECO:0000313" key="6">
    <source>
        <dbReference type="EMBL" id="MZP30899.1"/>
    </source>
</evidence>
<name>A0A845L6L7_9FIRM</name>
<comment type="caution">
    <text evidence="6">The sequence shown here is derived from an EMBL/GenBank/DDBJ whole genome shotgun (WGS) entry which is preliminary data.</text>
</comment>
<evidence type="ECO:0000256" key="4">
    <source>
        <dbReference type="PROSITE-ProRule" id="PRU01161"/>
    </source>
</evidence>
<dbReference type="Gene3D" id="3.40.1090.10">
    <property type="entry name" value="Cytosolic phospholipase A2 catalytic domain"/>
    <property type="match status" value="2"/>
</dbReference>
<dbReference type="RefSeq" id="WP_161259423.1">
    <property type="nucleotide sequence ID" value="NZ_WXEY01000021.1"/>
</dbReference>
<evidence type="ECO:0000256" key="3">
    <source>
        <dbReference type="ARBA" id="ARBA00023098"/>
    </source>
</evidence>
<dbReference type="AlphaFoldDB" id="A0A845L6L7"/>
<evidence type="ECO:0000259" key="5">
    <source>
        <dbReference type="PROSITE" id="PS51635"/>
    </source>
</evidence>
<dbReference type="OrthoDB" id="9770965at2"/>
<keyword evidence="3 4" id="KW-0443">Lipid metabolism</keyword>
<dbReference type="Proteomes" id="UP000463470">
    <property type="component" value="Unassembled WGS sequence"/>
</dbReference>
<gene>
    <name evidence="6" type="ORF">GTO91_14365</name>
</gene>
<accession>A0A845L6L7</accession>
<dbReference type="PROSITE" id="PS51635">
    <property type="entry name" value="PNPLA"/>
    <property type="match status" value="1"/>
</dbReference>
<feature type="domain" description="PNPLA" evidence="5">
    <location>
        <begin position="5"/>
        <end position="205"/>
    </location>
</feature>
<keyword evidence="1 4" id="KW-0378">Hydrolase</keyword>
<dbReference type="PANTHER" id="PTHR14226:SF29">
    <property type="entry name" value="NEUROPATHY TARGET ESTERASE SWS"/>
    <property type="match status" value="1"/>
</dbReference>
<feature type="active site" description="Nucleophile" evidence="4">
    <location>
        <position position="38"/>
    </location>
</feature>
<evidence type="ECO:0000256" key="2">
    <source>
        <dbReference type="ARBA" id="ARBA00022963"/>
    </source>
</evidence>
<keyword evidence="7" id="KW-1185">Reference proteome</keyword>
<sequence>MDWALVLSGGGSRGAAHIGVIKALEEEGLRPPLVVGVSAGSIAGALYGTGYSADDMIAIAKRASRHFLFDFDWRWLTAALLGLFRLLQGRPNAALWPGLPTGLLVGNQLEKLFRQIWGQRTFDQTEPRVVVTAADLITGASICFLPKDLAPVDPLPYRRFLTGVPIAQAVRASSSIPGVFHPVRLKEYCLVDGAVRANLPTDLARSLGAKAVICVSLRDPDTPAVPPDNLIGTMLRSIDIMGYEIDLCTILGGADLVIEPALGRMGVFDFNAIDEAAQAGYAAAMEVMPSIRRILQAPPVQPEAPSVTEHRTGQGLVIRIGRGSQASENKNFS</sequence>
<feature type="short sequence motif" description="GXSXG" evidence="4">
    <location>
        <begin position="36"/>
        <end position="40"/>
    </location>
</feature>
<feature type="short sequence motif" description="DGA/G" evidence="4">
    <location>
        <begin position="192"/>
        <end position="194"/>
    </location>
</feature>
<dbReference type="GO" id="GO:0016042">
    <property type="term" value="P:lipid catabolic process"/>
    <property type="evidence" value="ECO:0007669"/>
    <property type="project" value="UniProtKB-UniRule"/>
</dbReference>
<dbReference type="InterPro" id="IPR016035">
    <property type="entry name" value="Acyl_Trfase/lysoPLipase"/>
</dbReference>
<dbReference type="GO" id="GO:0016787">
    <property type="term" value="F:hydrolase activity"/>
    <property type="evidence" value="ECO:0007669"/>
    <property type="project" value="UniProtKB-UniRule"/>
</dbReference>
<evidence type="ECO:0000256" key="1">
    <source>
        <dbReference type="ARBA" id="ARBA00022801"/>
    </source>
</evidence>
<protein>
    <recommendedName>
        <fullName evidence="5">PNPLA domain-containing protein</fullName>
    </recommendedName>
</protein>
<dbReference type="InterPro" id="IPR002641">
    <property type="entry name" value="PNPLA_dom"/>
</dbReference>
<dbReference type="CDD" id="cd07205">
    <property type="entry name" value="Pat_PNPLA6_PNPLA7_NTE1_like"/>
    <property type="match status" value="1"/>
</dbReference>
<proteinExistence type="predicted"/>
<keyword evidence="2 4" id="KW-0442">Lipid degradation</keyword>
<feature type="active site" description="Proton acceptor" evidence="4">
    <location>
        <position position="192"/>
    </location>
</feature>
<dbReference type="Pfam" id="PF01734">
    <property type="entry name" value="Patatin"/>
    <property type="match status" value="1"/>
</dbReference>
<dbReference type="SUPFAM" id="SSF52151">
    <property type="entry name" value="FabD/lysophospholipase-like"/>
    <property type="match status" value="1"/>
</dbReference>
<feature type="short sequence motif" description="GXGXXG" evidence="4">
    <location>
        <begin position="9"/>
        <end position="14"/>
    </location>
</feature>
<reference evidence="6 7" key="1">
    <citation type="submission" date="2020-01" db="EMBL/GenBank/DDBJ databases">
        <title>Whole-genome sequence of Heliobacterium undosum DSM 13378.</title>
        <authorList>
            <person name="Kyndt J.A."/>
            <person name="Meyer T.E."/>
        </authorList>
    </citation>
    <scope>NUCLEOTIDE SEQUENCE [LARGE SCALE GENOMIC DNA]</scope>
    <source>
        <strain evidence="6 7">DSM 13378</strain>
    </source>
</reference>
<organism evidence="6 7">
    <name type="scientific">Heliomicrobium undosum</name>
    <dbReference type="NCBI Taxonomy" id="121734"/>
    <lineage>
        <taxon>Bacteria</taxon>
        <taxon>Bacillati</taxon>
        <taxon>Bacillota</taxon>
        <taxon>Clostridia</taxon>
        <taxon>Eubacteriales</taxon>
        <taxon>Heliobacteriaceae</taxon>
        <taxon>Heliomicrobium</taxon>
    </lineage>
</organism>
<dbReference type="EMBL" id="WXEY01000021">
    <property type="protein sequence ID" value="MZP30899.1"/>
    <property type="molecule type" value="Genomic_DNA"/>
</dbReference>
<dbReference type="PANTHER" id="PTHR14226">
    <property type="entry name" value="NEUROPATHY TARGET ESTERASE/SWISS CHEESE D.MELANOGASTER"/>
    <property type="match status" value="1"/>
</dbReference>
<dbReference type="InterPro" id="IPR050301">
    <property type="entry name" value="NTE"/>
</dbReference>